<dbReference type="Gene3D" id="3.10.180.10">
    <property type="entry name" value="2,3-Dihydroxybiphenyl 1,2-Dioxygenase, domain 1"/>
    <property type="match status" value="2"/>
</dbReference>
<dbReference type="InterPro" id="IPR052164">
    <property type="entry name" value="Anthracycline_SecMetBiosynth"/>
</dbReference>
<dbReference type="EMBL" id="AP022606">
    <property type="protein sequence ID" value="BBZ12068.1"/>
    <property type="molecule type" value="Genomic_DNA"/>
</dbReference>
<dbReference type="SUPFAM" id="SSF54593">
    <property type="entry name" value="Glyoxalase/Bleomycin resistance protein/Dihydroxybiphenyl dioxygenase"/>
    <property type="match status" value="2"/>
</dbReference>
<sequence>MKPPPDSIPHAKEATVPICDGAPLGAPTWIDLTSSDLDQAQDFYGTVFGWTFDSGGPAVGGYITAAKNGHPVAGMVANVRRWPFPDGWSTYFHTADIDATVSALTAAGASLHLPPMQLPAKGVMGAATDPSGAAFRLWQPLNVRGFEVIGEAGAPVWHQLTTRDYRAAIDFYCEVFGWRTEQVSEADEFRYTTAWFGDQQLLGVMDGAKILPEGMPSQWTTFFGAEDVDKTLQVITDNAGIVLRPAEDTPYGRLAAAADPTGVMFNLSSLRN</sequence>
<evidence type="ECO:0000313" key="2">
    <source>
        <dbReference type="EMBL" id="BBZ12068.1"/>
    </source>
</evidence>
<reference evidence="2 3" key="1">
    <citation type="journal article" date="2019" name="Emerg. Microbes Infect.">
        <title>Comprehensive subspecies identification of 175 nontuberculous mycobacteria species based on 7547 genomic profiles.</title>
        <authorList>
            <person name="Matsumoto Y."/>
            <person name="Kinjo T."/>
            <person name="Motooka D."/>
            <person name="Nabeya D."/>
            <person name="Jung N."/>
            <person name="Uechi K."/>
            <person name="Horii T."/>
            <person name="Iida T."/>
            <person name="Fujita J."/>
            <person name="Nakamura S."/>
        </authorList>
    </citation>
    <scope>NUCLEOTIDE SEQUENCE [LARGE SCALE GENOMIC DNA]</scope>
    <source>
        <strain evidence="2 3">JCM 12687</strain>
    </source>
</reference>
<evidence type="ECO:0000259" key="1">
    <source>
        <dbReference type="PROSITE" id="PS51819"/>
    </source>
</evidence>
<organism evidence="2 3">
    <name type="scientific">Mycobacterium branderi</name>
    <dbReference type="NCBI Taxonomy" id="43348"/>
    <lineage>
        <taxon>Bacteria</taxon>
        <taxon>Bacillati</taxon>
        <taxon>Actinomycetota</taxon>
        <taxon>Actinomycetes</taxon>
        <taxon>Mycobacteriales</taxon>
        <taxon>Mycobacteriaceae</taxon>
        <taxon>Mycobacterium</taxon>
    </lineage>
</organism>
<name>A0ABN6B5K7_9MYCO</name>
<dbReference type="PROSITE" id="PS51819">
    <property type="entry name" value="VOC"/>
    <property type="match status" value="2"/>
</dbReference>
<dbReference type="InterPro" id="IPR004360">
    <property type="entry name" value="Glyas_Fos-R_dOase_dom"/>
</dbReference>
<dbReference type="Pfam" id="PF00903">
    <property type="entry name" value="Glyoxalase"/>
    <property type="match status" value="2"/>
</dbReference>
<feature type="domain" description="VOC" evidence="1">
    <location>
        <begin position="26"/>
        <end position="140"/>
    </location>
</feature>
<accession>A0ABN6B5K7</accession>
<dbReference type="InterPro" id="IPR029068">
    <property type="entry name" value="Glyas_Bleomycin-R_OHBP_Dase"/>
</dbReference>
<dbReference type="InterPro" id="IPR037523">
    <property type="entry name" value="VOC_core"/>
</dbReference>
<evidence type="ECO:0000313" key="3">
    <source>
        <dbReference type="Proteomes" id="UP000467379"/>
    </source>
</evidence>
<dbReference type="Proteomes" id="UP000467379">
    <property type="component" value="Chromosome"/>
</dbReference>
<feature type="domain" description="VOC" evidence="1">
    <location>
        <begin position="154"/>
        <end position="270"/>
    </location>
</feature>
<gene>
    <name evidence="2" type="ORF">MBRA_22630</name>
</gene>
<dbReference type="CDD" id="cd07247">
    <property type="entry name" value="SgaA_N_like"/>
    <property type="match status" value="2"/>
</dbReference>
<proteinExistence type="predicted"/>
<dbReference type="PANTHER" id="PTHR33993:SF10">
    <property type="entry name" value="CONSERVED PROTEIN"/>
    <property type="match status" value="1"/>
</dbReference>
<protein>
    <recommendedName>
        <fullName evidence="1">VOC domain-containing protein</fullName>
    </recommendedName>
</protein>
<dbReference type="PANTHER" id="PTHR33993">
    <property type="entry name" value="GLYOXALASE-RELATED"/>
    <property type="match status" value="1"/>
</dbReference>
<keyword evidence="3" id="KW-1185">Reference proteome</keyword>